<keyword evidence="2" id="KW-0812">Transmembrane</keyword>
<keyword evidence="2" id="KW-1133">Transmembrane helix</keyword>
<evidence type="ECO:0000259" key="3">
    <source>
        <dbReference type="Pfam" id="PF02397"/>
    </source>
</evidence>
<protein>
    <submittedName>
        <fullName evidence="4">Sugar transferase</fullName>
    </submittedName>
</protein>
<comment type="similarity">
    <text evidence="1">Belongs to the bacterial sugar transferase family.</text>
</comment>
<dbReference type="EMBL" id="CP017195">
    <property type="protein sequence ID" value="QDJ28677.1"/>
    <property type="molecule type" value="Genomic_DNA"/>
</dbReference>
<name>A0A7L4WEM8_9LACT</name>
<dbReference type="Pfam" id="PF02397">
    <property type="entry name" value="Bac_transf"/>
    <property type="match status" value="1"/>
</dbReference>
<gene>
    <name evidence="4" type="ORF">BHS01_09125</name>
</gene>
<proteinExistence type="inferred from homology"/>
<sequence>MENVSKSNINVIEQKQKQKQNVPFKKFSLLERVIKRSLDIIGGLIGSCLFGIGVVFLFIPYQICSQKDRGPMFYKQKRYGKNGQIFHILKFRTMIVDAEHYLEQHPEVKAEYHANGNKLEKDPRVTKLGGFIRRYSIDELPQFVNVLKGDMALVGPRPILLFEAKEYGERLHYLHMCKPGITGYWTTHGRSKVLFPERADLELYYLEYHSTRHDIKLLALTIGQMFKGSDAY</sequence>
<dbReference type="PANTHER" id="PTHR30576">
    <property type="entry name" value="COLANIC BIOSYNTHESIS UDP-GLUCOSE LIPID CARRIER TRANSFERASE"/>
    <property type="match status" value="1"/>
</dbReference>
<keyword evidence="4" id="KW-0808">Transferase</keyword>
<evidence type="ECO:0000313" key="4">
    <source>
        <dbReference type="EMBL" id="QDJ28677.1"/>
    </source>
</evidence>
<dbReference type="InterPro" id="IPR003362">
    <property type="entry name" value="Bact_transf"/>
</dbReference>
<dbReference type="AlphaFoldDB" id="A0A7L4WEM8"/>
<accession>A0A7L4WEM8</accession>
<feature type="domain" description="Bacterial sugar transferase" evidence="3">
    <location>
        <begin position="35"/>
        <end position="227"/>
    </location>
</feature>
<dbReference type="Proteomes" id="UP000516280">
    <property type="component" value="Chromosome"/>
</dbReference>
<dbReference type="GO" id="GO:0016780">
    <property type="term" value="F:phosphotransferase activity, for other substituted phosphate groups"/>
    <property type="evidence" value="ECO:0007669"/>
    <property type="project" value="TreeGrafter"/>
</dbReference>
<keyword evidence="2" id="KW-0472">Membrane</keyword>
<evidence type="ECO:0000256" key="1">
    <source>
        <dbReference type="ARBA" id="ARBA00006464"/>
    </source>
</evidence>
<feature type="transmembrane region" description="Helical" evidence="2">
    <location>
        <begin position="40"/>
        <end position="61"/>
    </location>
</feature>
<reference evidence="4 5" key="1">
    <citation type="submission" date="2016-09" db="EMBL/GenBank/DDBJ databases">
        <title>Lactic acid bacteria from MAP meat Genome sequencing and assembly.</title>
        <authorList>
            <person name="Behr J."/>
            <person name="Hilgarth M."/>
            <person name="Vogel R.F."/>
        </authorList>
    </citation>
    <scope>NUCLEOTIDE SEQUENCE [LARGE SCALE GENOMIC DNA]</scope>
    <source>
        <strain evidence="4 5">TMW21615</strain>
    </source>
</reference>
<dbReference type="RefSeq" id="WP_109835266.1">
    <property type="nucleotide sequence ID" value="NZ_CP017195.1"/>
</dbReference>
<evidence type="ECO:0000256" key="2">
    <source>
        <dbReference type="SAM" id="Phobius"/>
    </source>
</evidence>
<dbReference type="KEGG" id="lpaa:BHS01_09125"/>
<evidence type="ECO:0000313" key="5">
    <source>
        <dbReference type="Proteomes" id="UP000516280"/>
    </source>
</evidence>
<dbReference type="PANTHER" id="PTHR30576:SF10">
    <property type="entry name" value="SLL5057 PROTEIN"/>
    <property type="match status" value="1"/>
</dbReference>
<organism evidence="4 5">
    <name type="scientific">Pseudolactococcus paracarnosus</name>
    <dbReference type="NCBI Taxonomy" id="2749962"/>
    <lineage>
        <taxon>Bacteria</taxon>
        <taxon>Bacillati</taxon>
        <taxon>Bacillota</taxon>
        <taxon>Bacilli</taxon>
        <taxon>Lactobacillales</taxon>
        <taxon>Streptococcaceae</taxon>
        <taxon>Pseudolactococcus</taxon>
    </lineage>
</organism>